<dbReference type="Proteomes" id="UP000003781">
    <property type="component" value="Unassembled WGS sequence"/>
</dbReference>
<organism evidence="1 2">
    <name type="scientific">Crocosphaera chwakensis CCY0110</name>
    <dbReference type="NCBI Taxonomy" id="391612"/>
    <lineage>
        <taxon>Bacteria</taxon>
        <taxon>Bacillati</taxon>
        <taxon>Cyanobacteriota</taxon>
        <taxon>Cyanophyceae</taxon>
        <taxon>Oscillatoriophycideae</taxon>
        <taxon>Chroococcales</taxon>
        <taxon>Aphanothecaceae</taxon>
        <taxon>Crocosphaera</taxon>
        <taxon>Crocosphaera chwakensis</taxon>
    </lineage>
</organism>
<keyword evidence="2" id="KW-1185">Reference proteome</keyword>
<evidence type="ECO:0000313" key="1">
    <source>
        <dbReference type="EMBL" id="EAZ93446.1"/>
    </source>
</evidence>
<dbReference type="AlphaFoldDB" id="A3II14"/>
<dbReference type="EMBL" id="AAXW01000002">
    <property type="protein sequence ID" value="EAZ93446.1"/>
    <property type="molecule type" value="Genomic_DNA"/>
</dbReference>
<comment type="caution">
    <text evidence="1">The sequence shown here is derived from an EMBL/GenBank/DDBJ whole genome shotgun (WGS) entry which is preliminary data.</text>
</comment>
<accession>A3II14</accession>
<reference evidence="1 2" key="1">
    <citation type="submission" date="2007-03" db="EMBL/GenBank/DDBJ databases">
        <authorList>
            <person name="Stal L."/>
            <person name="Ferriera S."/>
            <person name="Johnson J."/>
            <person name="Kravitz S."/>
            <person name="Beeson K."/>
            <person name="Sutton G."/>
            <person name="Rogers Y.-H."/>
            <person name="Friedman R."/>
            <person name="Frazier M."/>
            <person name="Venter J.C."/>
        </authorList>
    </citation>
    <scope>NUCLEOTIDE SEQUENCE [LARGE SCALE GENOMIC DNA]</scope>
    <source>
        <strain evidence="1 2">CCY0110</strain>
    </source>
</reference>
<proteinExistence type="predicted"/>
<sequence length="20" mass="2477">MRTSRLTKPILLIFLRQRYA</sequence>
<gene>
    <name evidence="1" type="ORF">CY0110_16662</name>
</gene>
<name>A3II14_9CHRO</name>
<evidence type="ECO:0000313" key="2">
    <source>
        <dbReference type="Proteomes" id="UP000003781"/>
    </source>
</evidence>
<protein>
    <submittedName>
        <fullName evidence="1">Uncharacterized protein</fullName>
    </submittedName>
</protein>